<keyword evidence="3 6" id="KW-0227">DNA damage</keyword>
<dbReference type="Proteomes" id="UP000605201">
    <property type="component" value="Unassembled WGS sequence"/>
</dbReference>
<evidence type="ECO:0000256" key="5">
    <source>
        <dbReference type="ARBA" id="ARBA00023204"/>
    </source>
</evidence>
<keyword evidence="1 6" id="KW-0540">Nuclease</keyword>
<evidence type="ECO:0000256" key="4">
    <source>
        <dbReference type="ARBA" id="ARBA00022801"/>
    </source>
</evidence>
<dbReference type="NCBIfam" id="TIGR00632">
    <property type="entry name" value="vsr"/>
    <property type="match status" value="1"/>
</dbReference>
<dbReference type="CDD" id="cd00221">
    <property type="entry name" value="Vsr"/>
    <property type="match status" value="1"/>
</dbReference>
<protein>
    <recommendedName>
        <fullName evidence="6">Very short patch repair endonuclease</fullName>
        <ecNumber evidence="6">3.1.-.-</ecNumber>
    </recommendedName>
</protein>
<dbReference type="SUPFAM" id="SSF52980">
    <property type="entry name" value="Restriction endonuclease-like"/>
    <property type="match status" value="1"/>
</dbReference>
<gene>
    <name evidence="7" type="primary">vsr</name>
    <name evidence="7" type="ORF">H8D96_12255</name>
</gene>
<keyword evidence="5 6" id="KW-0234">DNA repair</keyword>
<dbReference type="InterPro" id="IPR011335">
    <property type="entry name" value="Restrct_endonuc-II-like"/>
</dbReference>
<comment type="caution">
    <text evidence="7">The sequence shown here is derived from an EMBL/GenBank/DDBJ whole genome shotgun (WGS) entry which is preliminary data.</text>
</comment>
<evidence type="ECO:0000256" key="1">
    <source>
        <dbReference type="ARBA" id="ARBA00022722"/>
    </source>
</evidence>
<proteinExistence type="inferred from homology"/>
<evidence type="ECO:0000313" key="8">
    <source>
        <dbReference type="Proteomes" id="UP000605201"/>
    </source>
</evidence>
<keyword evidence="2 6" id="KW-0255">Endonuclease</keyword>
<dbReference type="AlphaFoldDB" id="A0A8J6P5K9"/>
<dbReference type="GO" id="GO:0016787">
    <property type="term" value="F:hydrolase activity"/>
    <property type="evidence" value="ECO:0007669"/>
    <property type="project" value="UniProtKB-KW"/>
</dbReference>
<name>A0A8J6P5K9_9BACT</name>
<keyword evidence="4 6" id="KW-0378">Hydrolase</keyword>
<sequence>MDVFSIEKRSKIMAKIKGKDTKPEKIIRSLLHKMGYRFRLHRRDLPGNPDIVLPKYKKVIFVHGCFWHGHKGCPRSEKPSSNKNFWNEKLTKNIERDKQNQRKLNELGWVSLVIWQCQIKKGNISQLRQTLTSFLK</sequence>
<reference evidence="7 8" key="1">
    <citation type="submission" date="2020-08" db="EMBL/GenBank/DDBJ databases">
        <title>Bridging the membrane lipid divide: bacteria of the FCB group superphylum have the potential to synthesize archaeal ether lipids.</title>
        <authorList>
            <person name="Villanueva L."/>
            <person name="Von Meijenfeldt F.A.B."/>
            <person name="Westbye A.B."/>
            <person name="Yadav S."/>
            <person name="Hopmans E.C."/>
            <person name="Dutilh B.E."/>
            <person name="Sinninghe Damste J.S."/>
        </authorList>
    </citation>
    <scope>NUCLEOTIDE SEQUENCE [LARGE SCALE GENOMIC DNA]</scope>
    <source>
        <strain evidence="7">NIOZ-UU17</strain>
    </source>
</reference>
<comment type="function">
    <text evidence="6">May nick specific sequences that contain T:G mispairs resulting from m5C-deamination.</text>
</comment>
<accession>A0A8J6P5K9</accession>
<dbReference type="InterPro" id="IPR004603">
    <property type="entry name" value="DNA_mismatch_endonuc_vsr"/>
</dbReference>
<dbReference type="PIRSF" id="PIRSF018267">
    <property type="entry name" value="VSR_endonuc"/>
    <property type="match status" value="1"/>
</dbReference>
<dbReference type="GO" id="GO:0006298">
    <property type="term" value="P:mismatch repair"/>
    <property type="evidence" value="ECO:0007669"/>
    <property type="project" value="UniProtKB-UniRule"/>
</dbReference>
<comment type="similarity">
    <text evidence="6">Belongs to the vsr family.</text>
</comment>
<dbReference type="EMBL" id="JACNIG010000243">
    <property type="protein sequence ID" value="MBC8432675.1"/>
    <property type="molecule type" value="Genomic_DNA"/>
</dbReference>
<organism evidence="7 8">
    <name type="scientific">Candidatus Desulfatibia vada</name>
    <dbReference type="NCBI Taxonomy" id="2841696"/>
    <lineage>
        <taxon>Bacteria</taxon>
        <taxon>Pseudomonadati</taxon>
        <taxon>Thermodesulfobacteriota</taxon>
        <taxon>Desulfobacteria</taxon>
        <taxon>Desulfobacterales</taxon>
        <taxon>Desulfobacterales incertae sedis</taxon>
        <taxon>Candidatus Desulfatibia</taxon>
    </lineage>
</organism>
<evidence type="ECO:0000256" key="2">
    <source>
        <dbReference type="ARBA" id="ARBA00022759"/>
    </source>
</evidence>
<dbReference type="EC" id="3.1.-.-" evidence="6"/>
<dbReference type="GO" id="GO:0004519">
    <property type="term" value="F:endonuclease activity"/>
    <property type="evidence" value="ECO:0007669"/>
    <property type="project" value="UniProtKB-KW"/>
</dbReference>
<dbReference type="Pfam" id="PF03852">
    <property type="entry name" value="Vsr"/>
    <property type="match status" value="1"/>
</dbReference>
<evidence type="ECO:0000256" key="6">
    <source>
        <dbReference type="PIRNR" id="PIRNR018267"/>
    </source>
</evidence>
<dbReference type="Gene3D" id="3.40.960.10">
    <property type="entry name" value="VSR Endonuclease"/>
    <property type="match status" value="1"/>
</dbReference>
<evidence type="ECO:0000256" key="3">
    <source>
        <dbReference type="ARBA" id="ARBA00022763"/>
    </source>
</evidence>
<evidence type="ECO:0000313" key="7">
    <source>
        <dbReference type="EMBL" id="MBC8432675.1"/>
    </source>
</evidence>